<dbReference type="EMBL" id="MOMC01000007">
    <property type="protein sequence ID" value="ONH33130.1"/>
    <property type="molecule type" value="Genomic_DNA"/>
</dbReference>
<dbReference type="InterPro" id="IPR029069">
    <property type="entry name" value="HotDog_dom_sf"/>
</dbReference>
<keyword evidence="3" id="KW-1185">Reference proteome</keyword>
<feature type="region of interest" description="Disordered" evidence="1">
    <location>
        <begin position="41"/>
        <end position="72"/>
    </location>
</feature>
<dbReference type="Gene3D" id="3.10.129.10">
    <property type="entry name" value="Hotdog Thioesterase"/>
    <property type="match status" value="1"/>
</dbReference>
<dbReference type="SUPFAM" id="SSF54637">
    <property type="entry name" value="Thioesterase/thiol ester dehydrase-isomerase"/>
    <property type="match status" value="1"/>
</dbReference>
<evidence type="ECO:0000313" key="3">
    <source>
        <dbReference type="Proteomes" id="UP000188929"/>
    </source>
</evidence>
<dbReference type="Proteomes" id="UP000188929">
    <property type="component" value="Unassembled WGS sequence"/>
</dbReference>
<reference evidence="3" key="1">
    <citation type="submission" date="2016-10" db="EMBL/GenBank/DDBJ databases">
        <title>Frankia sp. NRRL B-16386 Genome sequencing.</title>
        <authorList>
            <person name="Ghodhbane-Gtari F."/>
            <person name="Swanson E."/>
            <person name="Gueddou A."/>
            <person name="Hezbri K."/>
            <person name="Ktari K."/>
            <person name="Nouioui I."/>
            <person name="Morris K."/>
            <person name="Simpson S."/>
            <person name="Abebe-Akele F."/>
            <person name="Thomas K."/>
            <person name="Gtari M."/>
            <person name="Tisa L.S."/>
        </authorList>
    </citation>
    <scope>NUCLEOTIDE SEQUENCE [LARGE SCALE GENOMIC DNA]</scope>
    <source>
        <strain evidence="3">NRRL B-16386</strain>
    </source>
</reference>
<dbReference type="RefSeq" id="WP_076813358.1">
    <property type="nucleotide sequence ID" value="NZ_MOMC01000007.1"/>
</dbReference>
<dbReference type="OrthoDB" id="3213271at2"/>
<accession>A0A1V2IJF0</accession>
<evidence type="ECO:0000256" key="1">
    <source>
        <dbReference type="SAM" id="MobiDB-lite"/>
    </source>
</evidence>
<organism evidence="2 3">
    <name type="scientific">Pseudofrankia asymbiotica</name>
    <dbReference type="NCBI Taxonomy" id="1834516"/>
    <lineage>
        <taxon>Bacteria</taxon>
        <taxon>Bacillati</taxon>
        <taxon>Actinomycetota</taxon>
        <taxon>Actinomycetes</taxon>
        <taxon>Frankiales</taxon>
        <taxon>Frankiaceae</taxon>
        <taxon>Pseudofrankia</taxon>
    </lineage>
</organism>
<proteinExistence type="predicted"/>
<evidence type="ECO:0000313" key="2">
    <source>
        <dbReference type="EMBL" id="ONH33130.1"/>
    </source>
</evidence>
<name>A0A1V2IJF0_9ACTN</name>
<sequence length="166" mass="16561">MTTGPLVLTGPDELRASAGRTAGPTDPLVIGADRVDGFEAAIGGPRSGSAAGVPGAPGPPGTPGLPGRLSPDAERPVPELLLLSLVNHALPRLVDVRGFAMGVNYGTGPVRFPSALPVGGAVRGGLVILDVADVPGGLQATYRVTLTAETTGQPVCVADALARYLV</sequence>
<gene>
    <name evidence="2" type="ORF">BL253_02945</name>
</gene>
<feature type="compositionally biased region" description="Low complexity" evidence="1">
    <location>
        <begin position="43"/>
        <end position="54"/>
    </location>
</feature>
<dbReference type="STRING" id="1834516.BL253_02945"/>
<comment type="caution">
    <text evidence="2">The sequence shown here is derived from an EMBL/GenBank/DDBJ whole genome shotgun (WGS) entry which is preliminary data.</text>
</comment>
<dbReference type="AlphaFoldDB" id="A0A1V2IJF0"/>
<protein>
    <submittedName>
        <fullName evidence="2">Uncharacterized protein</fullName>
    </submittedName>
</protein>
<feature type="region of interest" description="Disordered" evidence="1">
    <location>
        <begin position="1"/>
        <end position="25"/>
    </location>
</feature>